<organism evidence="1 2">
    <name type="scientific">Psylliodes chrysocephalus</name>
    <dbReference type="NCBI Taxonomy" id="3402493"/>
    <lineage>
        <taxon>Eukaryota</taxon>
        <taxon>Metazoa</taxon>
        <taxon>Ecdysozoa</taxon>
        <taxon>Arthropoda</taxon>
        <taxon>Hexapoda</taxon>
        <taxon>Insecta</taxon>
        <taxon>Pterygota</taxon>
        <taxon>Neoptera</taxon>
        <taxon>Endopterygota</taxon>
        <taxon>Coleoptera</taxon>
        <taxon>Polyphaga</taxon>
        <taxon>Cucujiformia</taxon>
        <taxon>Chrysomeloidea</taxon>
        <taxon>Chrysomelidae</taxon>
        <taxon>Galerucinae</taxon>
        <taxon>Alticini</taxon>
        <taxon>Psylliodes</taxon>
    </lineage>
</organism>
<accession>A0A9P0DC10</accession>
<dbReference type="OrthoDB" id="6768507at2759"/>
<proteinExistence type="predicted"/>
<keyword evidence="2" id="KW-1185">Reference proteome</keyword>
<evidence type="ECO:0000313" key="2">
    <source>
        <dbReference type="Proteomes" id="UP001153636"/>
    </source>
</evidence>
<dbReference type="PANTHER" id="PTHR33332">
    <property type="entry name" value="REVERSE TRANSCRIPTASE DOMAIN-CONTAINING PROTEIN"/>
    <property type="match status" value="1"/>
</dbReference>
<evidence type="ECO:0000313" key="1">
    <source>
        <dbReference type="EMBL" id="CAH1115749.1"/>
    </source>
</evidence>
<dbReference type="EMBL" id="OV651821">
    <property type="protein sequence ID" value="CAH1115749.1"/>
    <property type="molecule type" value="Genomic_DNA"/>
</dbReference>
<reference evidence="1" key="1">
    <citation type="submission" date="2022-01" db="EMBL/GenBank/DDBJ databases">
        <authorList>
            <person name="King R."/>
        </authorList>
    </citation>
    <scope>NUCLEOTIDE SEQUENCE</scope>
</reference>
<gene>
    <name evidence="1" type="ORF">PSYICH_LOCUS14972</name>
</gene>
<dbReference type="Proteomes" id="UP001153636">
    <property type="component" value="Chromosome 9"/>
</dbReference>
<protein>
    <submittedName>
        <fullName evidence="1">Uncharacterized protein</fullName>
    </submittedName>
</protein>
<dbReference type="AlphaFoldDB" id="A0A9P0DC10"/>
<name>A0A9P0DC10_9CUCU</name>
<sequence>MLKTAKTWFSCNNLKLNESKTQNIVFSSDKWSLKSEPAKLLGITLDTSLNWSNHIDNLCGRLSSQIFAMRQLRTSLDNKTITTVYYAMVHSVMSYGILLWGNAPNSFKVFNLQKAAVRTIDMVPYDAHCGPLFHKYRILPLPCVYVLESLVFIHKNIKNLKTHSDIHSYNTRNGQNLIVPFSRIRSTQVNKIDLNLYNKFICIHNDNTIKSMSINSFKKLAKNFLLKHCFYSVNDFKNFIM</sequence>